<dbReference type="CDD" id="cd01949">
    <property type="entry name" value="GGDEF"/>
    <property type="match status" value="1"/>
</dbReference>
<dbReference type="InterPro" id="IPR029787">
    <property type="entry name" value="Nucleotide_cyclase"/>
</dbReference>
<dbReference type="InterPro" id="IPR000160">
    <property type="entry name" value="GGDEF_dom"/>
</dbReference>
<dbReference type="InterPro" id="IPR050469">
    <property type="entry name" value="Diguanylate_Cyclase"/>
</dbReference>
<comment type="catalytic activity">
    <reaction evidence="2">
        <text>2 GTP = 3',3'-c-di-GMP + 2 diphosphate</text>
        <dbReference type="Rhea" id="RHEA:24898"/>
        <dbReference type="ChEBI" id="CHEBI:33019"/>
        <dbReference type="ChEBI" id="CHEBI:37565"/>
        <dbReference type="ChEBI" id="CHEBI:58805"/>
        <dbReference type="EC" id="2.7.7.65"/>
    </reaction>
</comment>
<evidence type="ECO:0000313" key="6">
    <source>
        <dbReference type="Proteomes" id="UP000238220"/>
    </source>
</evidence>
<dbReference type="AlphaFoldDB" id="A0A2S5TAV2"/>
<protein>
    <recommendedName>
        <fullName evidence="1">diguanylate cyclase</fullName>
        <ecNumber evidence="1">2.7.7.65</ecNumber>
    </recommendedName>
</protein>
<dbReference type="Proteomes" id="UP000238220">
    <property type="component" value="Unassembled WGS sequence"/>
</dbReference>
<proteinExistence type="predicted"/>
<dbReference type="PANTHER" id="PTHR45138:SF9">
    <property type="entry name" value="DIGUANYLATE CYCLASE DGCM-RELATED"/>
    <property type="match status" value="1"/>
</dbReference>
<feature type="transmembrane region" description="Helical" evidence="3">
    <location>
        <begin position="36"/>
        <end position="54"/>
    </location>
</feature>
<dbReference type="RefSeq" id="WP_104232080.1">
    <property type="nucleotide sequence ID" value="NZ_PSNW01000015.1"/>
</dbReference>
<keyword evidence="6" id="KW-1185">Reference proteome</keyword>
<feature type="transmembrane region" description="Helical" evidence="3">
    <location>
        <begin position="174"/>
        <end position="195"/>
    </location>
</feature>
<keyword evidence="3" id="KW-1133">Transmembrane helix</keyword>
<dbReference type="EC" id="2.7.7.65" evidence="1"/>
<evidence type="ECO:0000256" key="1">
    <source>
        <dbReference type="ARBA" id="ARBA00012528"/>
    </source>
</evidence>
<keyword evidence="3" id="KW-0472">Membrane</keyword>
<dbReference type="InterPro" id="IPR043128">
    <property type="entry name" value="Rev_trsase/Diguanyl_cyclase"/>
</dbReference>
<feature type="transmembrane region" description="Helical" evidence="3">
    <location>
        <begin position="102"/>
        <end position="122"/>
    </location>
</feature>
<dbReference type="EMBL" id="PSNW01000015">
    <property type="protein sequence ID" value="PPE72120.1"/>
    <property type="molecule type" value="Genomic_DNA"/>
</dbReference>
<dbReference type="Gene3D" id="3.30.70.270">
    <property type="match status" value="1"/>
</dbReference>
<comment type="caution">
    <text evidence="5">The sequence shown here is derived from an EMBL/GenBank/DDBJ whole genome shotgun (WGS) entry which is preliminary data.</text>
</comment>
<dbReference type="SUPFAM" id="SSF55073">
    <property type="entry name" value="Nucleotide cyclase"/>
    <property type="match status" value="1"/>
</dbReference>
<dbReference type="PROSITE" id="PS50887">
    <property type="entry name" value="GGDEF"/>
    <property type="match status" value="1"/>
</dbReference>
<evidence type="ECO:0000256" key="3">
    <source>
        <dbReference type="SAM" id="Phobius"/>
    </source>
</evidence>
<feature type="transmembrane region" description="Helical" evidence="3">
    <location>
        <begin position="152"/>
        <end position="168"/>
    </location>
</feature>
<dbReference type="NCBIfam" id="TIGR00254">
    <property type="entry name" value="GGDEF"/>
    <property type="match status" value="1"/>
</dbReference>
<evidence type="ECO:0000313" key="5">
    <source>
        <dbReference type="EMBL" id="PPE72120.1"/>
    </source>
</evidence>
<organism evidence="5 6">
    <name type="scientific">Solimonas fluminis</name>
    <dbReference type="NCBI Taxonomy" id="2086571"/>
    <lineage>
        <taxon>Bacteria</taxon>
        <taxon>Pseudomonadati</taxon>
        <taxon>Pseudomonadota</taxon>
        <taxon>Gammaproteobacteria</taxon>
        <taxon>Nevskiales</taxon>
        <taxon>Nevskiaceae</taxon>
        <taxon>Solimonas</taxon>
    </lineage>
</organism>
<feature type="transmembrane region" description="Helical" evidence="3">
    <location>
        <begin position="128"/>
        <end position="145"/>
    </location>
</feature>
<evidence type="ECO:0000256" key="2">
    <source>
        <dbReference type="ARBA" id="ARBA00034247"/>
    </source>
</evidence>
<dbReference type="PANTHER" id="PTHR45138">
    <property type="entry name" value="REGULATORY COMPONENTS OF SENSORY TRANSDUCTION SYSTEM"/>
    <property type="match status" value="1"/>
</dbReference>
<dbReference type="Pfam" id="PF00990">
    <property type="entry name" value="GGDEF"/>
    <property type="match status" value="1"/>
</dbReference>
<dbReference type="OrthoDB" id="9812260at2"/>
<dbReference type="SMART" id="SM00267">
    <property type="entry name" value="GGDEF"/>
    <property type="match status" value="1"/>
</dbReference>
<accession>A0A2S5TAV2</accession>
<sequence>MEQVDELHHARQHRRFWERLPPDLERQFRESQRGRYRYPRAILFLIAALAYGLAPAYEDALLSPSVGFRPLFNLIQFGFVVPLTLVASVLTLAPVPLVVRRWAQVVGVVAFVGGVLLLRYHALRGELTYPPEMLGIVVIAVAFFGGFSSRRVALLGGGLMVAGIWVELNAPDAYTPALNALSLFYMALIAVLASLTQEWQARSAWINHRYVTALVRTDLLTGLSSRSEFNHLFPRLLAMGRRELKPLAVVFLDIDHFKRINDRYGHLFGDEVIRRVGRSLAAHYARRPWDLCARFGGEEFVLACYDADLNALPGQVADLLQAVRGLQLEAPESGGPVPISASAGALWVLPIEETVEQVLGEADALLYRAKDLGRNRGCVARHGSSAEIMEVA</sequence>
<feature type="domain" description="GGDEF" evidence="4">
    <location>
        <begin position="245"/>
        <end position="382"/>
    </location>
</feature>
<gene>
    <name evidence="5" type="ORF">C3942_19665</name>
</gene>
<feature type="transmembrane region" description="Helical" evidence="3">
    <location>
        <begin position="74"/>
        <end position="95"/>
    </location>
</feature>
<evidence type="ECO:0000259" key="4">
    <source>
        <dbReference type="PROSITE" id="PS50887"/>
    </source>
</evidence>
<name>A0A2S5TAV2_9GAMM</name>
<keyword evidence="3" id="KW-0812">Transmembrane</keyword>
<reference evidence="5 6" key="1">
    <citation type="submission" date="2018-02" db="EMBL/GenBank/DDBJ databases">
        <title>Genome sequencing of Solimonas sp. HR-BB.</title>
        <authorList>
            <person name="Lee Y."/>
            <person name="Jeon C.O."/>
        </authorList>
    </citation>
    <scope>NUCLEOTIDE SEQUENCE [LARGE SCALE GENOMIC DNA]</scope>
    <source>
        <strain evidence="5 6">HR-BB</strain>
    </source>
</reference>
<dbReference type="GO" id="GO:0052621">
    <property type="term" value="F:diguanylate cyclase activity"/>
    <property type="evidence" value="ECO:0007669"/>
    <property type="project" value="UniProtKB-EC"/>
</dbReference>